<dbReference type="EMBL" id="JABCKI010000329">
    <property type="protein sequence ID" value="KAG5650947.1"/>
    <property type="molecule type" value="Genomic_DNA"/>
</dbReference>
<comment type="caution">
    <text evidence="1">The sequence shown here is derived from an EMBL/GenBank/DDBJ whole genome shotgun (WGS) entry which is preliminary data.</text>
</comment>
<protein>
    <recommendedName>
        <fullName evidence="3">F-box domain-containing protein</fullName>
    </recommendedName>
</protein>
<reference evidence="1" key="2">
    <citation type="submission" date="2021-10" db="EMBL/GenBank/DDBJ databases">
        <title>Phylogenomics reveals ancestral predisposition of the termite-cultivated fungus Termitomyces towards a domesticated lifestyle.</title>
        <authorList>
            <person name="Auxier B."/>
            <person name="Grum-Grzhimaylo A."/>
            <person name="Cardenas M.E."/>
            <person name="Lodge J.D."/>
            <person name="Laessoe T."/>
            <person name="Pedersen O."/>
            <person name="Smith M.E."/>
            <person name="Kuyper T.W."/>
            <person name="Franco-Molano E.A."/>
            <person name="Baroni T.J."/>
            <person name="Aanen D.K."/>
        </authorList>
    </citation>
    <scope>NUCLEOTIDE SEQUENCE</scope>
    <source>
        <strain evidence="1">D49</strain>
    </source>
</reference>
<dbReference type="AlphaFoldDB" id="A0A9P7GPV8"/>
<dbReference type="Proteomes" id="UP000717328">
    <property type="component" value="Unassembled WGS sequence"/>
</dbReference>
<keyword evidence="2" id="KW-1185">Reference proteome</keyword>
<name>A0A9P7GPV8_9AGAR</name>
<proteinExistence type="predicted"/>
<evidence type="ECO:0000313" key="1">
    <source>
        <dbReference type="EMBL" id="KAG5650947.1"/>
    </source>
</evidence>
<accession>A0A9P7GPV8</accession>
<organism evidence="1 2">
    <name type="scientific">Sphagnurus paluster</name>
    <dbReference type="NCBI Taxonomy" id="117069"/>
    <lineage>
        <taxon>Eukaryota</taxon>
        <taxon>Fungi</taxon>
        <taxon>Dikarya</taxon>
        <taxon>Basidiomycota</taxon>
        <taxon>Agaricomycotina</taxon>
        <taxon>Agaricomycetes</taxon>
        <taxon>Agaricomycetidae</taxon>
        <taxon>Agaricales</taxon>
        <taxon>Tricholomatineae</taxon>
        <taxon>Lyophyllaceae</taxon>
        <taxon>Sphagnurus</taxon>
    </lineage>
</organism>
<dbReference type="InterPro" id="IPR032675">
    <property type="entry name" value="LRR_dom_sf"/>
</dbReference>
<evidence type="ECO:0008006" key="3">
    <source>
        <dbReference type="Google" id="ProtNLM"/>
    </source>
</evidence>
<dbReference type="OrthoDB" id="3255541at2759"/>
<dbReference type="Gene3D" id="3.80.10.10">
    <property type="entry name" value="Ribonuclease Inhibitor"/>
    <property type="match status" value="1"/>
</dbReference>
<sequence>MFNRPLEESDWLRFDYYAHRMRKLELDDFSTKSGTKVLIDESVFKELSAYRPTRNLFPNLTEIQMDFMPLHMHPSISHLPALLGPKITDISLTACKRTSNSLPAFLSSIGRLCPRIRKFHLSTSVKLLAPLEILLEGLCHLRTLTLKCHMDPKILRRIGNLTELRYLDLRAARPSDAFNMSLETVTGLLTELQVPLEYLIVKITLPIIVPTSSLTATMQTLVHHPSVSSLTHLQLFDGGNLEQQHYDDPDAIRAAMRLIFALKALRVLSMRYHFSSYLDDEWIAGASQAWPLLEILRLCKDTSAPTATLAGLIPLIRRCPRLKEIYISIHVTPFDTALLHPGDRNMNITSLHLLSSTLSNPPRAFRCLVILFPNLTKVYAVGLAKKEEEWIYLQKLLQ</sequence>
<dbReference type="SUPFAM" id="SSF52047">
    <property type="entry name" value="RNI-like"/>
    <property type="match status" value="1"/>
</dbReference>
<reference evidence="1" key="1">
    <citation type="submission" date="2021-02" db="EMBL/GenBank/DDBJ databases">
        <authorList>
            <person name="Nieuwenhuis M."/>
            <person name="Van De Peppel L.J.J."/>
        </authorList>
    </citation>
    <scope>NUCLEOTIDE SEQUENCE</scope>
    <source>
        <strain evidence="1">D49</strain>
    </source>
</reference>
<gene>
    <name evidence="1" type="ORF">H0H81_010439</name>
</gene>
<evidence type="ECO:0000313" key="2">
    <source>
        <dbReference type="Proteomes" id="UP000717328"/>
    </source>
</evidence>